<dbReference type="PANTHER" id="PTHR46739:SF3">
    <property type="entry name" value="AQUAPORIN SIP1-1"/>
    <property type="match status" value="1"/>
</dbReference>
<keyword evidence="1" id="KW-0813">Transport</keyword>
<dbReference type="AlphaFoldDB" id="A0A2G2YQW2"/>
<comment type="caution">
    <text evidence="4">The sequence shown here is derived from an EMBL/GenBank/DDBJ whole genome shotgun (WGS) entry which is preliminary data.</text>
</comment>
<dbReference type="Proteomes" id="UP000222542">
    <property type="component" value="Unassembled WGS sequence"/>
</dbReference>
<dbReference type="Gramene" id="PHT72094">
    <property type="protein sequence ID" value="PHT72094"/>
    <property type="gene ID" value="T459_22879"/>
</dbReference>
<evidence type="ECO:0000256" key="3">
    <source>
        <dbReference type="SAM" id="Phobius"/>
    </source>
</evidence>
<keyword evidence="3" id="KW-0812">Transmembrane</keyword>
<feature type="transmembrane region" description="Helical" evidence="3">
    <location>
        <begin position="6"/>
        <end position="27"/>
    </location>
</feature>
<dbReference type="GO" id="GO:0015250">
    <property type="term" value="F:water channel activity"/>
    <property type="evidence" value="ECO:0007669"/>
    <property type="project" value="InterPro"/>
</dbReference>
<protein>
    <submittedName>
        <fullName evidence="4">Uncharacterized protein</fullName>
    </submittedName>
</protein>
<dbReference type="STRING" id="4072.A0A2G2YQW2"/>
<gene>
    <name evidence="4" type="ORF">T459_22879</name>
</gene>
<accession>A0A2G2YQW2</accession>
<name>A0A2G2YQW2_CAPAN</name>
<keyword evidence="3" id="KW-0472">Membrane</keyword>
<keyword evidence="2" id="KW-0677">Repeat</keyword>
<proteinExistence type="predicted"/>
<organism evidence="4 5">
    <name type="scientific">Capsicum annuum</name>
    <name type="common">Capsicum pepper</name>
    <dbReference type="NCBI Taxonomy" id="4072"/>
    <lineage>
        <taxon>Eukaryota</taxon>
        <taxon>Viridiplantae</taxon>
        <taxon>Streptophyta</taxon>
        <taxon>Embryophyta</taxon>
        <taxon>Tracheophyta</taxon>
        <taxon>Spermatophyta</taxon>
        <taxon>Magnoliopsida</taxon>
        <taxon>eudicotyledons</taxon>
        <taxon>Gunneridae</taxon>
        <taxon>Pentapetalae</taxon>
        <taxon>asterids</taxon>
        <taxon>lamiids</taxon>
        <taxon>Solanales</taxon>
        <taxon>Solanaceae</taxon>
        <taxon>Solanoideae</taxon>
        <taxon>Capsiceae</taxon>
        <taxon>Capsicum</taxon>
    </lineage>
</organism>
<evidence type="ECO:0000256" key="1">
    <source>
        <dbReference type="ARBA" id="ARBA00022448"/>
    </source>
</evidence>
<evidence type="ECO:0000313" key="5">
    <source>
        <dbReference type="Proteomes" id="UP000222542"/>
    </source>
</evidence>
<dbReference type="PANTHER" id="PTHR46739">
    <property type="entry name" value="AQUAPORIN SIP1-1"/>
    <property type="match status" value="1"/>
</dbReference>
<keyword evidence="5" id="KW-1185">Reference proteome</keyword>
<sequence length="91" mass="9875">MLLFLARVVCSATLGVFTDLIAFSFFIVQPMASLFITTILFFVVFFVFFGIVGDALGNAAFNPTGTAAFYAADVGKDSLFTVVTRFPAQRL</sequence>
<reference evidence="4 5" key="2">
    <citation type="journal article" date="2017" name="Genome Biol.">
        <title>New reference genome sequences of hot pepper reveal the massive evolution of plant disease-resistance genes by retroduplication.</title>
        <authorList>
            <person name="Kim S."/>
            <person name="Park J."/>
            <person name="Yeom S.I."/>
            <person name="Kim Y.M."/>
            <person name="Seo E."/>
            <person name="Kim K.T."/>
            <person name="Kim M.S."/>
            <person name="Lee J.M."/>
            <person name="Cheong K."/>
            <person name="Shin H.S."/>
            <person name="Kim S.B."/>
            <person name="Han K."/>
            <person name="Lee J."/>
            <person name="Park M."/>
            <person name="Lee H.A."/>
            <person name="Lee H.Y."/>
            <person name="Lee Y."/>
            <person name="Oh S."/>
            <person name="Lee J.H."/>
            <person name="Choi E."/>
            <person name="Choi E."/>
            <person name="Lee S.E."/>
            <person name="Jeon J."/>
            <person name="Kim H."/>
            <person name="Choi G."/>
            <person name="Song H."/>
            <person name="Lee J."/>
            <person name="Lee S.C."/>
            <person name="Kwon J.K."/>
            <person name="Lee H.Y."/>
            <person name="Koo N."/>
            <person name="Hong Y."/>
            <person name="Kim R.W."/>
            <person name="Kang W.H."/>
            <person name="Huh J.H."/>
            <person name="Kang B.C."/>
            <person name="Yang T.J."/>
            <person name="Lee Y.H."/>
            <person name="Bennetzen J.L."/>
            <person name="Choi D."/>
        </authorList>
    </citation>
    <scope>NUCLEOTIDE SEQUENCE [LARGE SCALE GENOMIC DNA]</scope>
    <source>
        <strain evidence="5">cv. CM334</strain>
    </source>
</reference>
<dbReference type="EMBL" id="AYRZ02000009">
    <property type="protein sequence ID" value="PHT72094.1"/>
    <property type="molecule type" value="Genomic_DNA"/>
</dbReference>
<keyword evidence="3" id="KW-1133">Transmembrane helix</keyword>
<evidence type="ECO:0000313" key="4">
    <source>
        <dbReference type="EMBL" id="PHT72094.1"/>
    </source>
</evidence>
<dbReference type="InterPro" id="IPR044222">
    <property type="entry name" value="SIP1-1/2-like"/>
</dbReference>
<evidence type="ECO:0000256" key="2">
    <source>
        <dbReference type="ARBA" id="ARBA00022737"/>
    </source>
</evidence>
<feature type="transmembrane region" description="Helical" evidence="3">
    <location>
        <begin position="34"/>
        <end position="53"/>
    </location>
</feature>
<reference evidence="4 5" key="1">
    <citation type="journal article" date="2014" name="Nat. Genet.">
        <title>Genome sequence of the hot pepper provides insights into the evolution of pungency in Capsicum species.</title>
        <authorList>
            <person name="Kim S."/>
            <person name="Park M."/>
            <person name="Yeom S.I."/>
            <person name="Kim Y.M."/>
            <person name="Lee J.M."/>
            <person name="Lee H.A."/>
            <person name="Seo E."/>
            <person name="Choi J."/>
            <person name="Cheong K."/>
            <person name="Kim K.T."/>
            <person name="Jung K."/>
            <person name="Lee G.W."/>
            <person name="Oh S.K."/>
            <person name="Bae C."/>
            <person name="Kim S.B."/>
            <person name="Lee H.Y."/>
            <person name="Kim S.Y."/>
            <person name="Kim M.S."/>
            <person name="Kang B.C."/>
            <person name="Jo Y.D."/>
            <person name="Yang H.B."/>
            <person name="Jeong H.J."/>
            <person name="Kang W.H."/>
            <person name="Kwon J.K."/>
            <person name="Shin C."/>
            <person name="Lim J.Y."/>
            <person name="Park J.H."/>
            <person name="Huh J.H."/>
            <person name="Kim J.S."/>
            <person name="Kim B.D."/>
            <person name="Cohen O."/>
            <person name="Paran I."/>
            <person name="Suh M.C."/>
            <person name="Lee S.B."/>
            <person name="Kim Y.K."/>
            <person name="Shin Y."/>
            <person name="Noh S.J."/>
            <person name="Park J."/>
            <person name="Seo Y.S."/>
            <person name="Kwon S.Y."/>
            <person name="Kim H.A."/>
            <person name="Park J.M."/>
            <person name="Kim H.J."/>
            <person name="Choi S.B."/>
            <person name="Bosland P.W."/>
            <person name="Reeves G."/>
            <person name="Jo S.H."/>
            <person name="Lee B.W."/>
            <person name="Cho H.T."/>
            <person name="Choi H.S."/>
            <person name="Lee M.S."/>
            <person name="Yu Y."/>
            <person name="Do Choi Y."/>
            <person name="Park B.S."/>
            <person name="van Deynze A."/>
            <person name="Ashrafi H."/>
            <person name="Hill T."/>
            <person name="Kim W.T."/>
            <person name="Pai H.S."/>
            <person name="Ahn H.K."/>
            <person name="Yeam I."/>
            <person name="Giovannoni J.J."/>
            <person name="Rose J.K."/>
            <person name="Sorensen I."/>
            <person name="Lee S.J."/>
            <person name="Kim R.W."/>
            <person name="Choi I.Y."/>
            <person name="Choi B.S."/>
            <person name="Lim J.S."/>
            <person name="Lee Y.H."/>
            <person name="Choi D."/>
        </authorList>
    </citation>
    <scope>NUCLEOTIDE SEQUENCE [LARGE SCALE GENOMIC DNA]</scope>
    <source>
        <strain evidence="5">cv. CM334</strain>
    </source>
</reference>